<reference evidence="1 2" key="1">
    <citation type="journal article" date="2013" name="Science">
        <title>Pandoraviruses: amoeba viruses with genomes up to 2.5 Mb reaching that of parasitic eukaryotes.</title>
        <authorList>
            <person name="Philippe N."/>
            <person name="Legendre M."/>
            <person name="Doutre G."/>
            <person name="Coute Y."/>
            <person name="Poirot O."/>
            <person name="Lescot M."/>
            <person name="Arslan D."/>
            <person name="Seltzer V."/>
            <person name="Bertaux L."/>
            <person name="Bruley C."/>
            <person name="Garin J."/>
            <person name="Claverie J.M."/>
            <person name="Abergel C."/>
        </authorList>
    </citation>
    <scope>NUCLEOTIDE SEQUENCE [LARGE SCALE GENOMIC DNA]</scope>
</reference>
<dbReference type="Proteomes" id="UP000204584">
    <property type="component" value="Segment"/>
</dbReference>
<dbReference type="EMBL" id="KC977571">
    <property type="protein sequence ID" value="AGO83374.1"/>
    <property type="molecule type" value="Genomic_DNA"/>
</dbReference>
<evidence type="ECO:0000313" key="2">
    <source>
        <dbReference type="Proteomes" id="UP000204584"/>
    </source>
</evidence>
<keyword evidence="2" id="KW-1185">Reference proteome</keyword>
<dbReference type="InterPro" id="IPR052050">
    <property type="entry name" value="SecEffector_AnkRepeat"/>
</dbReference>
<proteinExistence type="predicted"/>
<dbReference type="InterPro" id="IPR036770">
    <property type="entry name" value="Ankyrin_rpt-contain_sf"/>
</dbReference>
<accession>S4VSJ6</accession>
<protein>
    <recommendedName>
        <fullName evidence="3">Ankyrin repeat domain containing protein</fullName>
    </recommendedName>
</protein>
<sequence>MTTHDEVSPPEDLGLADLPPEMRAAILSYVDETRDVTALFFAHPNLLVRPLVNEVVDRLGAKVVGRSIAAGAPHAVVLDLGTRVGMDDCTWNHVACTLLRQAVHGGRLDTLRWLCVVGEIRDADPLCSGLPARARALSPDDTTIRAMRAEAHMAEALGEAVDTDRGDMVQCLLDHWPARLAGESARRLPKLFERAVRAASISVVEVLHNLLYEQGQARCSCPVSAGKAAVECGHTNVIEWLSAAGCRAAPVPGLATAMMALDHGHTAVVQWACARARKRSDLMIPLTVLGKAVKRGHVEALVEVYRLGAIATIPALATEAAHHDQVRVLKWIAGEEPAGPPLPGWGEPRLARAALTSRNTLTWMMSRPDARQLFTVAVARCALRQNKPHVVFMLHDAGIVPLDQWNAVATCAASYPSDLRTIGHLIARGASVDVEAMRIAIVAGHRSLDALCSAASLDVIQAAVNAVAGSGQFHEQSARWLMSVPGLCLADVYVDVEASTSADPHCFCARCRPT</sequence>
<dbReference type="KEGG" id="vg:16605161"/>
<gene>
    <name evidence="1" type="ORF">psal_cds_13</name>
</gene>
<dbReference type="SUPFAM" id="SSF140860">
    <property type="entry name" value="Pseudo ankyrin repeat-like"/>
    <property type="match status" value="1"/>
</dbReference>
<dbReference type="PANTHER" id="PTHR46586:SF3">
    <property type="entry name" value="ANKYRIN REPEAT-CONTAINING PROTEIN"/>
    <property type="match status" value="1"/>
</dbReference>
<name>S4VSJ6_9VIRU</name>
<dbReference type="GeneID" id="16605161"/>
<organism evidence="1 2">
    <name type="scientific">Pandoravirus salinus</name>
    <dbReference type="NCBI Taxonomy" id="1349410"/>
    <lineage>
        <taxon>Viruses</taxon>
        <taxon>Pandoravirus</taxon>
    </lineage>
</organism>
<evidence type="ECO:0008006" key="3">
    <source>
        <dbReference type="Google" id="ProtNLM"/>
    </source>
</evidence>
<dbReference type="RefSeq" id="YP_008436436.1">
    <property type="nucleotide sequence ID" value="NC_022098.1"/>
</dbReference>
<dbReference type="PANTHER" id="PTHR46586">
    <property type="entry name" value="ANKYRIN REPEAT-CONTAINING PROTEIN"/>
    <property type="match status" value="1"/>
</dbReference>
<dbReference type="Gene3D" id="1.25.40.20">
    <property type="entry name" value="Ankyrin repeat-containing domain"/>
    <property type="match status" value="1"/>
</dbReference>
<evidence type="ECO:0000313" key="1">
    <source>
        <dbReference type="EMBL" id="AGO83374.1"/>
    </source>
</evidence>